<dbReference type="Gene3D" id="1.25.40.20">
    <property type="entry name" value="Ankyrin repeat-containing domain"/>
    <property type="match status" value="3"/>
</dbReference>
<accession>A0A8H4VYD6</accession>
<proteinExistence type="predicted"/>
<feature type="repeat" description="ANK" evidence="3">
    <location>
        <begin position="343"/>
        <end position="375"/>
    </location>
</feature>
<dbReference type="Pfam" id="PF12796">
    <property type="entry name" value="Ank_2"/>
    <property type="match status" value="3"/>
</dbReference>
<dbReference type="Pfam" id="PF22939">
    <property type="entry name" value="WHD_GPIID"/>
    <property type="match status" value="1"/>
</dbReference>
<feature type="domain" description="GPI inositol-deacylase winged helix" evidence="4">
    <location>
        <begin position="80"/>
        <end position="155"/>
    </location>
</feature>
<dbReference type="InterPro" id="IPR002110">
    <property type="entry name" value="Ankyrin_rpt"/>
</dbReference>
<evidence type="ECO:0000313" key="5">
    <source>
        <dbReference type="EMBL" id="KAF4627313.1"/>
    </source>
</evidence>
<protein>
    <recommendedName>
        <fullName evidence="4">GPI inositol-deacylase winged helix domain-containing protein</fullName>
    </recommendedName>
</protein>
<feature type="repeat" description="ANK" evidence="3">
    <location>
        <begin position="464"/>
        <end position="496"/>
    </location>
</feature>
<gene>
    <name evidence="5" type="ORF">G7Y89_g10839</name>
</gene>
<evidence type="ECO:0000259" key="4">
    <source>
        <dbReference type="Pfam" id="PF22939"/>
    </source>
</evidence>
<dbReference type="AlphaFoldDB" id="A0A8H4VYD6"/>
<evidence type="ECO:0000256" key="2">
    <source>
        <dbReference type="ARBA" id="ARBA00023043"/>
    </source>
</evidence>
<organism evidence="5 6">
    <name type="scientific">Cudoniella acicularis</name>
    <dbReference type="NCBI Taxonomy" id="354080"/>
    <lineage>
        <taxon>Eukaryota</taxon>
        <taxon>Fungi</taxon>
        <taxon>Dikarya</taxon>
        <taxon>Ascomycota</taxon>
        <taxon>Pezizomycotina</taxon>
        <taxon>Leotiomycetes</taxon>
        <taxon>Helotiales</taxon>
        <taxon>Tricladiaceae</taxon>
        <taxon>Cudoniella</taxon>
    </lineage>
</organism>
<keyword evidence="2 3" id="KW-0040">ANK repeat</keyword>
<evidence type="ECO:0000256" key="3">
    <source>
        <dbReference type="PROSITE-ProRule" id="PRU00023"/>
    </source>
</evidence>
<keyword evidence="6" id="KW-1185">Reference proteome</keyword>
<comment type="caution">
    <text evidence="5">The sequence shown here is derived from an EMBL/GenBank/DDBJ whole genome shotgun (WGS) entry which is preliminary data.</text>
</comment>
<reference evidence="5 6" key="1">
    <citation type="submission" date="2020-03" db="EMBL/GenBank/DDBJ databases">
        <title>Draft Genome Sequence of Cudoniella acicularis.</title>
        <authorList>
            <person name="Buettner E."/>
            <person name="Kellner H."/>
        </authorList>
    </citation>
    <scope>NUCLEOTIDE SEQUENCE [LARGE SCALE GENOMIC DNA]</scope>
    <source>
        <strain evidence="5 6">DSM 108380</strain>
    </source>
</reference>
<sequence length="806" mass="89779">MYVFTFSKIEGTLEVFSDVSVSSPDNISRFLLAQLHITSIVRKHSRKDVERALKELPEGLAGTYDQILQRINDQGEEDAGLASEVLSWLTYARRPLTASMLQHALAIRPQDNDFDEDALIHEEILLDVCAGLVVIDPQSTVIHFVHYTTQEYFLKTRKVVFPTSPLNIITTCLTFLLFEETTKADMLSLYTYVADNWGHYARESPETDVLVDKIVAFVQDERRLRQCVQQMSGPHSISTSSALMSSLHFAAKFDLAMTMRRLLTQDSSRINAQDDEGRTPLYHAAAAEDGCVVKLLLERSDVDIDLPSYFHGPPLHSAIESGHLEVVKTLVGRGASVESKDAQGQRPIHKAIKLGHSDILKTLLEKNSDVTATTHSGHTPLELAMPLDSKIRQKTSTGIWRGREVSAPMTEYTPCLRILLDSYSIDDINKGGMLFEAVKDGRPDIVEHFLTRGASPAIKSTTFNQRIPLHWAAEKGFDQIIELLLRHSSDLTAQDTRGCTPLHYASSAGRERATILLAAAMQDLELKSKNGLTACQNAKLQGYEAIAEALLAAGAKDLPLPNMFELHASDIEIRHKHNLVDRNRGAGTQSRMLGGNTISGDEYKRYSERLISAARLGDIEGVLLCLSKGVDVGERDPEHSKTALHWAAENGHRDIALLLLDWDSNLSHQDQYGETALHYAAENGYADIVDAFLKRGPDLNLRDDRGRTPLRCARDNYHLEVVRMLLDQWDGTKEEAEEKDTQGKSLAHWTAEVGLTDVLKKLNSLQLDISAFAPDQRKWTPLQYALMQSNSSVASMLTQLSIEETV</sequence>
<keyword evidence="1" id="KW-0677">Repeat</keyword>
<dbReference type="SUPFAM" id="SSF48403">
    <property type="entry name" value="Ankyrin repeat"/>
    <property type="match status" value="2"/>
</dbReference>
<dbReference type="PROSITE" id="PS50088">
    <property type="entry name" value="ANK_REPEAT"/>
    <property type="match status" value="5"/>
</dbReference>
<dbReference type="OrthoDB" id="195446at2759"/>
<dbReference type="Proteomes" id="UP000566819">
    <property type="component" value="Unassembled WGS sequence"/>
</dbReference>
<dbReference type="SMART" id="SM00248">
    <property type="entry name" value="ANK"/>
    <property type="match status" value="14"/>
</dbReference>
<name>A0A8H4VYD6_9HELO</name>
<dbReference type="EMBL" id="JAAMPI010000989">
    <property type="protein sequence ID" value="KAF4627313.1"/>
    <property type="molecule type" value="Genomic_DNA"/>
</dbReference>
<dbReference type="Pfam" id="PF00023">
    <property type="entry name" value="Ank"/>
    <property type="match status" value="1"/>
</dbReference>
<evidence type="ECO:0000256" key="1">
    <source>
        <dbReference type="ARBA" id="ARBA00022737"/>
    </source>
</evidence>
<dbReference type="InterPro" id="IPR036770">
    <property type="entry name" value="Ankyrin_rpt-contain_sf"/>
</dbReference>
<feature type="repeat" description="ANK" evidence="3">
    <location>
        <begin position="672"/>
        <end position="704"/>
    </location>
</feature>
<dbReference type="PANTHER" id="PTHR24178">
    <property type="entry name" value="MOLTING PROTEIN MLT-4"/>
    <property type="match status" value="1"/>
</dbReference>
<dbReference type="InterPro" id="IPR054471">
    <property type="entry name" value="GPIID_WHD"/>
</dbReference>
<feature type="repeat" description="ANK" evidence="3">
    <location>
        <begin position="639"/>
        <end position="671"/>
    </location>
</feature>
<feature type="repeat" description="ANK" evidence="3">
    <location>
        <begin position="314"/>
        <end position="342"/>
    </location>
</feature>
<evidence type="ECO:0000313" key="6">
    <source>
        <dbReference type="Proteomes" id="UP000566819"/>
    </source>
</evidence>
<dbReference type="PROSITE" id="PS50297">
    <property type="entry name" value="ANK_REP_REGION"/>
    <property type="match status" value="5"/>
</dbReference>